<feature type="domain" description="Peptidase M3A/M3B catalytic" evidence="10">
    <location>
        <begin position="222"/>
        <end position="673"/>
    </location>
</feature>
<comment type="cofactor">
    <cofactor evidence="9">
        <name>Zn(2+)</name>
        <dbReference type="ChEBI" id="CHEBI:29105"/>
    </cofactor>
    <text evidence="9">Binds 1 zinc ion.</text>
</comment>
<keyword evidence="3 9" id="KW-0479">Metal-binding</keyword>
<dbReference type="RefSeq" id="WP_226754474.1">
    <property type="nucleotide sequence ID" value="NZ_JAJATW010000012.1"/>
</dbReference>
<evidence type="ECO:0000256" key="6">
    <source>
        <dbReference type="ARBA" id="ARBA00023049"/>
    </source>
</evidence>
<comment type="caution">
    <text evidence="12">The sequence shown here is derived from an EMBL/GenBank/DDBJ whole genome shotgun (WGS) entry which is preliminary data.</text>
</comment>
<organism evidence="12 13">
    <name type="scientific">Marinomonas algarum</name>
    <dbReference type="NCBI Taxonomy" id="2883105"/>
    <lineage>
        <taxon>Bacteria</taxon>
        <taxon>Pseudomonadati</taxon>
        <taxon>Pseudomonadota</taxon>
        <taxon>Gammaproteobacteria</taxon>
        <taxon>Oceanospirillales</taxon>
        <taxon>Oceanospirillaceae</taxon>
        <taxon>Marinomonas</taxon>
    </lineage>
</organism>
<accession>A0A9X1IND5</accession>
<proteinExistence type="inferred from homology"/>
<keyword evidence="5 9" id="KW-0862">Zinc</keyword>
<dbReference type="InterPro" id="IPR045666">
    <property type="entry name" value="OpdA_N"/>
</dbReference>
<dbReference type="SUPFAM" id="SSF55486">
    <property type="entry name" value="Metalloproteases ('zincins'), catalytic domain"/>
    <property type="match status" value="1"/>
</dbReference>
<comment type="catalytic activity">
    <reaction evidence="7">
        <text>Hydrolysis of oligopeptides, with broad specificity. Gly or Ala commonly occur as P1 or P1' residues, but more distant residues are also important, as is shown by the fact that Z-Gly-Pro-Gly-|-Gly-Pro-Ala is cleaved, but not Z-(Gly)(5).</text>
        <dbReference type="EC" id="3.4.24.70"/>
    </reaction>
</comment>
<evidence type="ECO:0000256" key="9">
    <source>
        <dbReference type="RuleBase" id="RU003435"/>
    </source>
</evidence>
<reference evidence="12" key="1">
    <citation type="submission" date="2021-10" db="EMBL/GenBank/DDBJ databases">
        <title>Marinomonas pontica sp. nov., isolated from the Black Sea.</title>
        <authorList>
            <person name="Zhao L.-H."/>
            <person name="Xue J.-H."/>
        </authorList>
    </citation>
    <scope>NUCLEOTIDE SEQUENCE</scope>
    <source>
        <strain evidence="12">E8</strain>
    </source>
</reference>
<dbReference type="CDD" id="cd06456">
    <property type="entry name" value="M3A_DCP"/>
    <property type="match status" value="1"/>
</dbReference>
<name>A0A9X1IND5_9GAMM</name>
<dbReference type="GO" id="GO:0004222">
    <property type="term" value="F:metalloendopeptidase activity"/>
    <property type="evidence" value="ECO:0007669"/>
    <property type="project" value="UniProtKB-EC"/>
</dbReference>
<dbReference type="Pfam" id="PF19310">
    <property type="entry name" value="TOP_N"/>
    <property type="match status" value="1"/>
</dbReference>
<keyword evidence="2 9" id="KW-0645">Protease</keyword>
<evidence type="ECO:0000256" key="1">
    <source>
        <dbReference type="ARBA" id="ARBA00006040"/>
    </source>
</evidence>
<evidence type="ECO:0000256" key="8">
    <source>
        <dbReference type="ARBA" id="ARBA00026100"/>
    </source>
</evidence>
<evidence type="ECO:0000313" key="12">
    <source>
        <dbReference type="EMBL" id="MCB5162122.1"/>
    </source>
</evidence>
<dbReference type="InterPro" id="IPR024079">
    <property type="entry name" value="MetalloPept_cat_dom_sf"/>
</dbReference>
<gene>
    <name evidence="12" type="primary">prlC</name>
    <name evidence="12" type="ORF">LG368_09430</name>
</gene>
<dbReference type="AlphaFoldDB" id="A0A9X1IND5"/>
<keyword evidence="6 9" id="KW-0482">Metalloprotease</keyword>
<dbReference type="GO" id="GO:0005829">
    <property type="term" value="C:cytosol"/>
    <property type="evidence" value="ECO:0007669"/>
    <property type="project" value="UniProtKB-ARBA"/>
</dbReference>
<protein>
    <recommendedName>
        <fullName evidence="8">oligopeptidase A</fullName>
        <ecNumber evidence="8">3.4.24.70</ecNumber>
    </recommendedName>
</protein>
<dbReference type="InterPro" id="IPR001567">
    <property type="entry name" value="Pept_M3A_M3B_dom"/>
</dbReference>
<dbReference type="Gene3D" id="1.20.1050.40">
    <property type="entry name" value="Endopeptidase. Chain P, domain 1"/>
    <property type="match status" value="1"/>
</dbReference>
<keyword evidence="13" id="KW-1185">Reference proteome</keyword>
<dbReference type="GO" id="GO:0046872">
    <property type="term" value="F:metal ion binding"/>
    <property type="evidence" value="ECO:0007669"/>
    <property type="project" value="UniProtKB-UniRule"/>
</dbReference>
<dbReference type="GO" id="GO:0006508">
    <property type="term" value="P:proteolysis"/>
    <property type="evidence" value="ECO:0007669"/>
    <property type="project" value="UniProtKB-KW"/>
</dbReference>
<dbReference type="Gene3D" id="3.40.390.10">
    <property type="entry name" value="Collagenase (Catalytic Domain)"/>
    <property type="match status" value="1"/>
</dbReference>
<evidence type="ECO:0000256" key="5">
    <source>
        <dbReference type="ARBA" id="ARBA00022833"/>
    </source>
</evidence>
<evidence type="ECO:0000259" key="10">
    <source>
        <dbReference type="Pfam" id="PF01432"/>
    </source>
</evidence>
<feature type="domain" description="Oligopeptidase A N-terminal" evidence="11">
    <location>
        <begin position="28"/>
        <end position="149"/>
    </location>
</feature>
<evidence type="ECO:0000256" key="3">
    <source>
        <dbReference type="ARBA" id="ARBA00022723"/>
    </source>
</evidence>
<dbReference type="EC" id="3.4.24.70" evidence="8"/>
<dbReference type="PANTHER" id="PTHR11804:SF84">
    <property type="entry name" value="SACCHAROLYSIN"/>
    <property type="match status" value="1"/>
</dbReference>
<evidence type="ECO:0000256" key="4">
    <source>
        <dbReference type="ARBA" id="ARBA00022801"/>
    </source>
</evidence>
<dbReference type="InterPro" id="IPR024080">
    <property type="entry name" value="Neurolysin/TOP_N"/>
</dbReference>
<dbReference type="FunFam" id="3.40.390.10:FF:000009">
    <property type="entry name" value="Oligopeptidase A"/>
    <property type="match status" value="1"/>
</dbReference>
<dbReference type="Pfam" id="PF01432">
    <property type="entry name" value="Peptidase_M3"/>
    <property type="match status" value="1"/>
</dbReference>
<dbReference type="GO" id="GO:0006518">
    <property type="term" value="P:peptide metabolic process"/>
    <property type="evidence" value="ECO:0007669"/>
    <property type="project" value="TreeGrafter"/>
</dbReference>
<dbReference type="Proteomes" id="UP001139095">
    <property type="component" value="Unassembled WGS sequence"/>
</dbReference>
<dbReference type="Gene3D" id="1.10.1370.10">
    <property type="entry name" value="Neurolysin, domain 3"/>
    <property type="match status" value="1"/>
</dbReference>
<evidence type="ECO:0000256" key="2">
    <source>
        <dbReference type="ARBA" id="ARBA00022670"/>
    </source>
</evidence>
<dbReference type="InterPro" id="IPR034005">
    <property type="entry name" value="M3A_DCP"/>
</dbReference>
<dbReference type="PANTHER" id="PTHR11804">
    <property type="entry name" value="PROTEASE M3 THIMET OLIGOPEPTIDASE-RELATED"/>
    <property type="match status" value="1"/>
</dbReference>
<evidence type="ECO:0000313" key="13">
    <source>
        <dbReference type="Proteomes" id="UP001139095"/>
    </source>
</evidence>
<comment type="similarity">
    <text evidence="1 9">Belongs to the peptidase M3 family.</text>
</comment>
<dbReference type="InterPro" id="IPR045090">
    <property type="entry name" value="Pept_M3A_M3B"/>
</dbReference>
<dbReference type="EMBL" id="JAJATW010000012">
    <property type="protein sequence ID" value="MCB5162122.1"/>
    <property type="molecule type" value="Genomic_DNA"/>
</dbReference>
<sequence length="676" mass="75637">MPESVWDATSLPNFSDVDVANIEADLTALLKRNQEAIDACVSENTQPTWDNLVLPLDQLHDDLNNFWSPIGHLNSVKNTPELRAAYNACLPKLTQFYTDLGQNKALYQAYKALAESDAAKALSVAQSEALTQTIRDFELSGVGLEGEAKTRYGEISQRLSELGSQFGENVLDATQAWSKLITDESELSGLPESALAQAQQMAQAKDQEGWLFTLDLPSYIPVMSYADNAALREEMYRAYATRASDQGGDIKFDNAPLIDEILSLRHEMAQILGFDNYAELSVATKMAENGQQVIDFLETLGKQSKASAEDDLAQLKAFAKEENGVDTLNSWDMTYYAEKLRQYKYSISQEELRPYFPMNKVLSGLFYVAQTLFGVDIREEKDFDTYNKDVQLFTISKDGEDVSRFYLDPYAREAKRGGAWMDACRTRRRLSDDRLQLPIAYLVCNFTSPIGDKPALLTHDEVTTLFHEFGHGLHHMLTQVDVSSVSGINGVAWDAVELPSQFMENWCYEPDALAHIAGHYETGEPLPQDLLDKMLAAKNFQSGMQMMRQLEFSLFDFRLHMEYEAGLSVQAMIDDVRSKVAVTTPPAFNRFQTSFSHIFAGGYAAGYYSYKWAEVLSADAFSKFEEDGIFNTETGAHFRDTILANGGSRSAAELFAEFRGREPSTEALLRHSGIAA</sequence>
<evidence type="ECO:0000256" key="7">
    <source>
        <dbReference type="ARBA" id="ARBA00024603"/>
    </source>
</evidence>
<keyword evidence="4 9" id="KW-0378">Hydrolase</keyword>
<dbReference type="NCBIfam" id="NF008159">
    <property type="entry name" value="PRK10911.1"/>
    <property type="match status" value="1"/>
</dbReference>
<dbReference type="InterPro" id="IPR024077">
    <property type="entry name" value="Neurolysin/TOP_dom2"/>
</dbReference>
<evidence type="ECO:0000259" key="11">
    <source>
        <dbReference type="Pfam" id="PF19310"/>
    </source>
</evidence>